<keyword evidence="2 7" id="KW-0812">Transmembrane</keyword>
<dbReference type="OrthoDB" id="8048523at2759"/>
<dbReference type="SMART" id="SM00679">
    <property type="entry name" value="CTNS"/>
    <property type="match status" value="2"/>
</dbReference>
<feature type="transmembrane region" description="Helical" evidence="7">
    <location>
        <begin position="228"/>
        <end position="251"/>
    </location>
</feature>
<gene>
    <name evidence="8" type="ORF">B9G98_00317</name>
</gene>
<proteinExistence type="inferred from homology"/>
<dbReference type="EMBL" id="NDIQ01000001">
    <property type="protein sequence ID" value="PRT52697.1"/>
    <property type="molecule type" value="Genomic_DNA"/>
</dbReference>
<dbReference type="GO" id="GO:0000329">
    <property type="term" value="C:fungal-type vacuole membrane"/>
    <property type="evidence" value="ECO:0007669"/>
    <property type="project" value="TreeGrafter"/>
</dbReference>
<dbReference type="Proteomes" id="UP000238350">
    <property type="component" value="Unassembled WGS sequence"/>
</dbReference>
<evidence type="ECO:0000256" key="7">
    <source>
        <dbReference type="SAM" id="Phobius"/>
    </source>
</evidence>
<name>A0A2T0FCK1_9ASCO</name>
<dbReference type="FunFam" id="1.20.1280.290:FF:000009">
    <property type="entry name" value="PQ loop repeat family protein"/>
    <property type="match status" value="1"/>
</dbReference>
<keyword evidence="9" id="KW-1185">Reference proteome</keyword>
<evidence type="ECO:0000256" key="4">
    <source>
        <dbReference type="ARBA" id="ARBA00023136"/>
    </source>
</evidence>
<feature type="transmembrane region" description="Helical" evidence="7">
    <location>
        <begin position="127"/>
        <end position="147"/>
    </location>
</feature>
<evidence type="ECO:0000256" key="2">
    <source>
        <dbReference type="ARBA" id="ARBA00022692"/>
    </source>
</evidence>
<evidence type="ECO:0000256" key="6">
    <source>
        <dbReference type="ARBA" id="ARBA00050768"/>
    </source>
</evidence>
<dbReference type="PANTHER" id="PTHR16201">
    <property type="entry name" value="SEVEN TRANSMEMBRANE PROTEIN 1-RELATED"/>
    <property type="match status" value="1"/>
</dbReference>
<evidence type="ECO:0000313" key="8">
    <source>
        <dbReference type="EMBL" id="PRT52697.1"/>
    </source>
</evidence>
<feature type="transmembrane region" description="Helical" evidence="7">
    <location>
        <begin position="12"/>
        <end position="34"/>
    </location>
</feature>
<comment type="similarity">
    <text evidence="5">Belongs to the laat-1 family.</text>
</comment>
<sequence>MSERFQDATLSGILGTISICFWICAQCPQVLANYRHKHVDGMSREFLAIWFLGDLTALAGCLMTSQLLFQTLLASYYIFMDLVLAAQYYLYSSAVTQELIGIEPEDLSLDNSNRRDSNAKSSYTRRIFAATPFVALFGTGEGAPVGYAQEAFAHTSVQVGVYISYFSGTLYLVSRLPQILHNYRLKSCGLSVALVSCALMGNLFYSLSICLSPEALGPDGHEFLQNELPFLIGSAGTLILDLFILGQFFWYRTSSLEPETDSTARLRAAVNRSHPDHKRKLLLSHQSIYSDLELP</sequence>
<dbReference type="GeneID" id="36514066"/>
<reference evidence="8 9" key="1">
    <citation type="submission" date="2017-04" db="EMBL/GenBank/DDBJ databases">
        <title>Genome sequencing of [Candida] sorbophila.</title>
        <authorList>
            <person name="Ahn J.O."/>
        </authorList>
    </citation>
    <scope>NUCLEOTIDE SEQUENCE [LARGE SCALE GENOMIC DNA]</scope>
    <source>
        <strain evidence="8 9">DS02</strain>
    </source>
</reference>
<dbReference type="PANTHER" id="PTHR16201:SF34">
    <property type="entry name" value="LYSOSOMAL AMINO ACID TRANSPORTER 1"/>
    <property type="match status" value="1"/>
</dbReference>
<evidence type="ECO:0000313" key="9">
    <source>
        <dbReference type="Proteomes" id="UP000238350"/>
    </source>
</evidence>
<dbReference type="STRING" id="45607.A0A2T0FCK1"/>
<dbReference type="Pfam" id="PF04193">
    <property type="entry name" value="PQ-loop"/>
    <property type="match status" value="2"/>
</dbReference>
<comment type="catalytic activity">
    <reaction evidence="6">
        <text>L-histidine(out) + L-arginine(in) = L-histidine(in) + L-arginine(out)</text>
        <dbReference type="Rhea" id="RHEA:71063"/>
        <dbReference type="ChEBI" id="CHEBI:32682"/>
        <dbReference type="ChEBI" id="CHEBI:57595"/>
    </reaction>
</comment>
<organism evidence="8 9">
    <name type="scientific">Wickerhamiella sorbophila</name>
    <dbReference type="NCBI Taxonomy" id="45607"/>
    <lineage>
        <taxon>Eukaryota</taxon>
        <taxon>Fungi</taxon>
        <taxon>Dikarya</taxon>
        <taxon>Ascomycota</taxon>
        <taxon>Saccharomycotina</taxon>
        <taxon>Dipodascomycetes</taxon>
        <taxon>Dipodascales</taxon>
        <taxon>Trichomonascaceae</taxon>
        <taxon>Wickerhamiella</taxon>
    </lineage>
</organism>
<dbReference type="GO" id="GO:0034488">
    <property type="term" value="P:basic amino acid transmembrane export from vacuole"/>
    <property type="evidence" value="ECO:0007669"/>
    <property type="project" value="TreeGrafter"/>
</dbReference>
<keyword evidence="4 7" id="KW-0472">Membrane</keyword>
<dbReference type="AlphaFoldDB" id="A0A2T0FCK1"/>
<feature type="transmembrane region" description="Helical" evidence="7">
    <location>
        <begin position="46"/>
        <end position="68"/>
    </location>
</feature>
<keyword evidence="3 7" id="KW-1133">Transmembrane helix</keyword>
<protein>
    <submittedName>
        <fullName evidence="8">Putative vacuolar amino acid transporter YPQ2</fullName>
    </submittedName>
</protein>
<feature type="transmembrane region" description="Helical" evidence="7">
    <location>
        <begin position="188"/>
        <end position="208"/>
    </location>
</feature>
<evidence type="ECO:0000256" key="1">
    <source>
        <dbReference type="ARBA" id="ARBA00004141"/>
    </source>
</evidence>
<accession>A0A2T0FCK1</accession>
<dbReference type="RefSeq" id="XP_024662643.1">
    <property type="nucleotide sequence ID" value="XM_024806875.1"/>
</dbReference>
<dbReference type="InterPro" id="IPR006603">
    <property type="entry name" value="PQ-loop_rpt"/>
</dbReference>
<dbReference type="InterPro" id="IPR051415">
    <property type="entry name" value="LAAT-1"/>
</dbReference>
<comment type="caution">
    <text evidence="8">The sequence shown here is derived from an EMBL/GenBank/DDBJ whole genome shotgun (WGS) entry which is preliminary data.</text>
</comment>
<dbReference type="GO" id="GO:0015174">
    <property type="term" value="F:basic amino acid transmembrane transporter activity"/>
    <property type="evidence" value="ECO:0007669"/>
    <property type="project" value="TreeGrafter"/>
</dbReference>
<feature type="transmembrane region" description="Helical" evidence="7">
    <location>
        <begin position="159"/>
        <end position="176"/>
    </location>
</feature>
<evidence type="ECO:0000256" key="5">
    <source>
        <dbReference type="ARBA" id="ARBA00038039"/>
    </source>
</evidence>
<comment type="subcellular location">
    <subcellularLocation>
        <location evidence="1">Membrane</location>
        <topology evidence="1">Multi-pass membrane protein</topology>
    </subcellularLocation>
</comment>
<dbReference type="Gene3D" id="1.20.1280.290">
    <property type="match status" value="2"/>
</dbReference>
<evidence type="ECO:0000256" key="3">
    <source>
        <dbReference type="ARBA" id="ARBA00022989"/>
    </source>
</evidence>